<accession>A0A367WTK9</accession>
<keyword evidence="1" id="KW-1133">Transmembrane helix</keyword>
<evidence type="ECO:0000313" key="2">
    <source>
        <dbReference type="EMBL" id="RCK44783.1"/>
    </source>
</evidence>
<dbReference type="OrthoDB" id="7365783at2"/>
<keyword evidence="1" id="KW-0472">Membrane</keyword>
<dbReference type="EMBL" id="JPWH01000019">
    <property type="protein sequence ID" value="RCK44783.1"/>
    <property type="molecule type" value="Genomic_DNA"/>
</dbReference>
<evidence type="ECO:0000313" key="3">
    <source>
        <dbReference type="Proteomes" id="UP000252517"/>
    </source>
</evidence>
<dbReference type="RefSeq" id="WP_114089775.1">
    <property type="nucleotide sequence ID" value="NZ_JPWH01000019.1"/>
</dbReference>
<evidence type="ECO:0000256" key="1">
    <source>
        <dbReference type="SAM" id="Phobius"/>
    </source>
</evidence>
<protein>
    <submittedName>
        <fullName evidence="2">Uncharacterized protein</fullName>
    </submittedName>
</protein>
<organism evidence="2 3">
    <name type="scientific">Thalassospira profundimaris</name>
    <dbReference type="NCBI Taxonomy" id="502049"/>
    <lineage>
        <taxon>Bacteria</taxon>
        <taxon>Pseudomonadati</taxon>
        <taxon>Pseudomonadota</taxon>
        <taxon>Alphaproteobacteria</taxon>
        <taxon>Rhodospirillales</taxon>
        <taxon>Thalassospiraceae</taxon>
        <taxon>Thalassospira</taxon>
    </lineage>
</organism>
<gene>
    <name evidence="2" type="ORF">TH25_19160</name>
</gene>
<name>A0A367WTK9_9PROT</name>
<sequence>MSDGYKALIREAQAKGKPALLSFDAVPSEIEGVAFGIDYVDSTGQKSRRWVTARGFKEGLLWAYCWVRRDMRSFSLHRIEAIIDDAGEVRDPASVFPGIIAPRRTINVQTTPKRKRDVDRGAFNARIAERNAEVASERTEAKHRKEPDQRTLLIGRVLLAAIFLIIILFVLL</sequence>
<feature type="transmembrane region" description="Helical" evidence="1">
    <location>
        <begin position="152"/>
        <end position="171"/>
    </location>
</feature>
<reference evidence="2 3" key="1">
    <citation type="submission" date="2014-07" db="EMBL/GenBank/DDBJ databases">
        <title>Draft genome sequence of Thalassospira profundimaris S25-3-2.</title>
        <authorList>
            <person name="Lai Q."/>
            <person name="Shao Z."/>
        </authorList>
    </citation>
    <scope>NUCLEOTIDE SEQUENCE [LARGE SCALE GENOMIC DNA]</scope>
    <source>
        <strain evidence="2 3">S25-3-2</strain>
    </source>
</reference>
<dbReference type="AlphaFoldDB" id="A0A367WTK9"/>
<keyword evidence="1" id="KW-0812">Transmembrane</keyword>
<dbReference type="Proteomes" id="UP000252517">
    <property type="component" value="Unassembled WGS sequence"/>
</dbReference>
<proteinExistence type="predicted"/>
<comment type="caution">
    <text evidence="2">The sequence shown here is derived from an EMBL/GenBank/DDBJ whole genome shotgun (WGS) entry which is preliminary data.</text>
</comment>